<dbReference type="SUPFAM" id="SSF52743">
    <property type="entry name" value="Subtilisin-like"/>
    <property type="match status" value="1"/>
</dbReference>
<protein>
    <submittedName>
        <fullName evidence="3">Subtilase family protein</fullName>
    </submittedName>
</protein>
<dbReference type="OrthoDB" id="1489285at2"/>
<feature type="chain" id="PRO_5015485634" evidence="1">
    <location>
        <begin position="22"/>
        <end position="469"/>
    </location>
</feature>
<dbReference type="GO" id="GO:0006508">
    <property type="term" value="P:proteolysis"/>
    <property type="evidence" value="ECO:0007669"/>
    <property type="project" value="InterPro"/>
</dbReference>
<name>A0A2T0WEK9_9BACT</name>
<reference evidence="3 4" key="1">
    <citation type="submission" date="2018-03" db="EMBL/GenBank/DDBJ databases">
        <title>Genomic Encyclopedia of Archaeal and Bacterial Type Strains, Phase II (KMG-II): from individual species to whole genera.</title>
        <authorList>
            <person name="Goeker M."/>
        </authorList>
    </citation>
    <scope>NUCLEOTIDE SEQUENCE [LARGE SCALE GENOMIC DNA]</scope>
    <source>
        <strain evidence="3 4">DSM 27929</strain>
    </source>
</reference>
<dbReference type="InterPro" id="IPR036852">
    <property type="entry name" value="Peptidase_S8/S53_dom_sf"/>
</dbReference>
<dbReference type="RefSeq" id="WP_106135202.1">
    <property type="nucleotide sequence ID" value="NZ_PVTR01000014.1"/>
</dbReference>
<proteinExistence type="predicted"/>
<dbReference type="Gene3D" id="3.40.50.200">
    <property type="entry name" value="Peptidase S8/S53 domain"/>
    <property type="match status" value="1"/>
</dbReference>
<evidence type="ECO:0000259" key="2">
    <source>
        <dbReference type="Pfam" id="PF00082"/>
    </source>
</evidence>
<gene>
    <name evidence="3" type="ORF">CLW00_11439</name>
</gene>
<accession>A0A2T0WEK9</accession>
<evidence type="ECO:0000313" key="4">
    <source>
        <dbReference type="Proteomes" id="UP000238157"/>
    </source>
</evidence>
<keyword evidence="4" id="KW-1185">Reference proteome</keyword>
<evidence type="ECO:0000256" key="1">
    <source>
        <dbReference type="SAM" id="SignalP"/>
    </source>
</evidence>
<comment type="caution">
    <text evidence="3">The sequence shown here is derived from an EMBL/GenBank/DDBJ whole genome shotgun (WGS) entry which is preliminary data.</text>
</comment>
<sequence length="469" mass="52560">MRQFSKIPLFFLLLVMISVCSCNENNTRGAENGSSPLTGLKTPFVKGEIVVAYKDGNVAKTYAPKVDSLIRAEFENAEQIKCASCINLTELWRAEGIEYFIESLLNSLMDGHSGIRSTTPTGVAGSTGDENVSISLNYITELYETAEFQSQHSYASTSSLQANDDLIIAVLDSGIDSQTLGDQYLWQSKNDDSCFPNEKYGWNFTEDGEAFDIADNTSYKHGTLVNLYILEQLYANSANVPRILNVKVLNEDNKGTLFSLVCGVHYAVFQGASIINTSLGFYDSTEYSQFTNGRHPIMHYLHNTYANEGKILFVTAAGNEVKDQGTVRNLEENPFYPAVLSENEKVKINNVISVTTSDIQGNYVSPKQNYSPRHVDVAIRSDFDDNFGFALPFSLRGEQQEMIGSSFATAIFTGKIAAKWNNERERIDFSYQSKYDWIDDIFPPDRRENQELNSQVNRGFSYIRLNNQP</sequence>
<dbReference type="Pfam" id="PF00082">
    <property type="entry name" value="Peptidase_S8"/>
    <property type="match status" value="1"/>
</dbReference>
<dbReference type="InterPro" id="IPR000209">
    <property type="entry name" value="Peptidase_S8/S53_dom"/>
</dbReference>
<feature type="domain" description="Peptidase S8/S53" evidence="2">
    <location>
        <begin position="165"/>
        <end position="420"/>
    </location>
</feature>
<evidence type="ECO:0000313" key="3">
    <source>
        <dbReference type="EMBL" id="PRY85131.1"/>
    </source>
</evidence>
<feature type="signal peptide" evidence="1">
    <location>
        <begin position="1"/>
        <end position="21"/>
    </location>
</feature>
<dbReference type="Proteomes" id="UP000238157">
    <property type="component" value="Unassembled WGS sequence"/>
</dbReference>
<organism evidence="3 4">
    <name type="scientific">Mongoliibacter ruber</name>
    <dbReference type="NCBI Taxonomy" id="1750599"/>
    <lineage>
        <taxon>Bacteria</taxon>
        <taxon>Pseudomonadati</taxon>
        <taxon>Bacteroidota</taxon>
        <taxon>Cytophagia</taxon>
        <taxon>Cytophagales</taxon>
        <taxon>Cyclobacteriaceae</taxon>
        <taxon>Mongoliibacter</taxon>
    </lineage>
</organism>
<dbReference type="GO" id="GO:0004252">
    <property type="term" value="F:serine-type endopeptidase activity"/>
    <property type="evidence" value="ECO:0007669"/>
    <property type="project" value="InterPro"/>
</dbReference>
<dbReference type="AlphaFoldDB" id="A0A2T0WEK9"/>
<dbReference type="PROSITE" id="PS51257">
    <property type="entry name" value="PROKAR_LIPOPROTEIN"/>
    <property type="match status" value="1"/>
</dbReference>
<dbReference type="EMBL" id="PVTR01000014">
    <property type="protein sequence ID" value="PRY85131.1"/>
    <property type="molecule type" value="Genomic_DNA"/>
</dbReference>
<keyword evidence="1" id="KW-0732">Signal</keyword>